<dbReference type="CDD" id="cd07043">
    <property type="entry name" value="STAS_anti-anti-sigma_factors"/>
    <property type="match status" value="1"/>
</dbReference>
<dbReference type="InterPro" id="IPR036513">
    <property type="entry name" value="STAS_dom_sf"/>
</dbReference>
<dbReference type="Pfam" id="PF14417">
    <property type="entry name" value="MEDS"/>
    <property type="match status" value="1"/>
</dbReference>
<dbReference type="Proteomes" id="UP000183642">
    <property type="component" value="Unassembled WGS sequence"/>
</dbReference>
<evidence type="ECO:0000259" key="1">
    <source>
        <dbReference type="PROSITE" id="PS50801"/>
    </source>
</evidence>
<dbReference type="PROSITE" id="PS50801">
    <property type="entry name" value="STAS"/>
    <property type="match status" value="1"/>
</dbReference>
<keyword evidence="3" id="KW-1185">Reference proteome</keyword>
<evidence type="ECO:0000313" key="3">
    <source>
        <dbReference type="Proteomes" id="UP000183642"/>
    </source>
</evidence>
<accession>A0A1I5CW79</accession>
<proteinExistence type="predicted"/>
<dbReference type="InterPro" id="IPR002645">
    <property type="entry name" value="STAS_dom"/>
</dbReference>
<dbReference type="SUPFAM" id="SSF52091">
    <property type="entry name" value="SpoIIaa-like"/>
    <property type="match status" value="1"/>
</dbReference>
<dbReference type="Gene3D" id="3.30.750.24">
    <property type="entry name" value="STAS domain"/>
    <property type="match status" value="1"/>
</dbReference>
<dbReference type="InterPro" id="IPR058548">
    <property type="entry name" value="MlaB-like_STAS"/>
</dbReference>
<dbReference type="EMBL" id="FOWE01000001">
    <property type="protein sequence ID" value="SFN91177.1"/>
    <property type="molecule type" value="Genomic_DNA"/>
</dbReference>
<feature type="domain" description="STAS" evidence="1">
    <location>
        <begin position="195"/>
        <end position="284"/>
    </location>
</feature>
<dbReference type="AlphaFoldDB" id="A0A1I5CW79"/>
<organism evidence="2 3">
    <name type="scientific">Geodermatophilus obscurus</name>
    <dbReference type="NCBI Taxonomy" id="1861"/>
    <lineage>
        <taxon>Bacteria</taxon>
        <taxon>Bacillati</taxon>
        <taxon>Actinomycetota</taxon>
        <taxon>Actinomycetes</taxon>
        <taxon>Geodermatophilales</taxon>
        <taxon>Geodermatophilaceae</taxon>
        <taxon>Geodermatophilus</taxon>
    </lineage>
</organism>
<dbReference type="InterPro" id="IPR025847">
    <property type="entry name" value="MEDS_domain"/>
</dbReference>
<name>A0A1I5CW79_9ACTN</name>
<reference evidence="3" key="1">
    <citation type="submission" date="2016-10" db="EMBL/GenBank/DDBJ databases">
        <authorList>
            <person name="Varghese N."/>
            <person name="Submissions S."/>
        </authorList>
    </citation>
    <scope>NUCLEOTIDE SEQUENCE [LARGE SCALE GENOMIC DNA]</scope>
    <source>
        <strain evidence="3">DSM 43161</strain>
    </source>
</reference>
<evidence type="ECO:0000313" key="2">
    <source>
        <dbReference type="EMBL" id="SFN91177.1"/>
    </source>
</evidence>
<sequence>MVTAPRGLDSLTGLRPGDHVCWSFDGTADLAEAVVAYLDEGRRRDEQLLLVGGPRPSLPALLAGLPHRDALLASGQLGLQTTGETYSAGTGLVPLEQVGRYRAAVQAALAGGRTGLRVVADVTPLLQAGRPGRRRLNAYEGLVDAFMGTVPMTALCLYDRSVGAEALGPVAVLHPVQHLGDREPLAHLSGRGRRLALHGEVDTTEATHVRTALVDLAGELPTGHRPGEVVLDVSDLDFLDVAGGRALYGARSDLAGSGIGLRLTGARRHVRRCLDLFDLVAEPA</sequence>
<gene>
    <name evidence="2" type="ORF">SAMN05660359_00593</name>
</gene>
<protein>
    <submittedName>
        <fullName evidence="2">Anti-anti-sigma factor</fullName>
    </submittedName>
</protein>
<dbReference type="Pfam" id="PF13466">
    <property type="entry name" value="STAS_2"/>
    <property type="match status" value="1"/>
</dbReference>